<feature type="region of interest" description="Disordered" evidence="2">
    <location>
        <begin position="35"/>
        <end position="85"/>
    </location>
</feature>
<feature type="coiled-coil region" evidence="1">
    <location>
        <begin position="216"/>
        <end position="264"/>
    </location>
</feature>
<sequence>MRSGQHWSMIIKQAMEANRIELDPSGQVLEGRTIAGEISSVNHRTPCPSAPPIEGRVKSNDQKRQSKRDTDKRYNENRKQKEDEIMKEVESLEKISGELESEHKELQRQEKQWEVNVDKEYGKIVSQLEDNNAGQNTDVQGASAHADFPIANADINTTGEISMGHDGHKREMNQAPITSNAGTFSRENASMNVQLVGSSGLTDKRVKKRIADKKCREKRKGKINEAQERIRELRIKNHKLQLQNVKSKAKATQLQKQLAQYRNISALMTSKNARRNALLEQVLSDHLLQNSGHGSTSFNTQLQNSYQGNTPLNAQLNWLLDGYIASVGRHKPEIELVEPPAHDEVAAIRAAPDPELENEGQSLVDQNWDDRVQERDSVAAVQYFQLFCFLQLPANSMEAPSELVGGQAVQPSAAETKKAKRLWVSDKKYCHGKKLEVNGAQKMEDTQKQFKKLKANYAKLVKSEASSSEILDRLKNDFEKAREAKRLQEQKVEQQNLMINTLQQLIPGNSMADQPELVGGNQNDQAAQPSAANQNNQLVQLSADKNKKEKKREGSDKKYNERKKKQNETLIADKAKLKRKLASTKAKLKRKLASTKANFKRKLASTKAKLKRKLASMKASLASTKASLAYKNGKLDQLKEDMEQTRETCRIQKQMVETQYIMINMLQQHGNTVEQLPPANDDQFPDVH</sequence>
<dbReference type="EMBL" id="JAQIZT010000014">
    <property type="protein sequence ID" value="KAJ6971929.1"/>
    <property type="molecule type" value="Genomic_DNA"/>
</dbReference>
<feature type="compositionally biased region" description="Low complexity" evidence="2">
    <location>
        <begin position="521"/>
        <end position="537"/>
    </location>
</feature>
<comment type="caution">
    <text evidence="3">The sequence shown here is derived from an EMBL/GenBank/DDBJ whole genome shotgun (WGS) entry which is preliminary data.</text>
</comment>
<keyword evidence="4" id="KW-1185">Reference proteome</keyword>
<proteinExistence type="predicted"/>
<evidence type="ECO:0000256" key="1">
    <source>
        <dbReference type="SAM" id="Coils"/>
    </source>
</evidence>
<protein>
    <submittedName>
        <fullName evidence="3">Uncharacterized protein</fullName>
    </submittedName>
</protein>
<gene>
    <name evidence="3" type="ORF">NC653_032468</name>
</gene>
<evidence type="ECO:0000313" key="3">
    <source>
        <dbReference type="EMBL" id="KAJ6971929.1"/>
    </source>
</evidence>
<evidence type="ECO:0000313" key="4">
    <source>
        <dbReference type="Proteomes" id="UP001164929"/>
    </source>
</evidence>
<feature type="region of interest" description="Disordered" evidence="2">
    <location>
        <begin position="510"/>
        <end position="568"/>
    </location>
</feature>
<dbReference type="Gene3D" id="1.20.5.170">
    <property type="match status" value="1"/>
</dbReference>
<keyword evidence="1" id="KW-0175">Coiled coil</keyword>
<accession>A0AAD6LRD9</accession>
<dbReference type="AlphaFoldDB" id="A0AAD6LRD9"/>
<organism evidence="3 4">
    <name type="scientific">Populus alba x Populus x berolinensis</name>
    <dbReference type="NCBI Taxonomy" id="444605"/>
    <lineage>
        <taxon>Eukaryota</taxon>
        <taxon>Viridiplantae</taxon>
        <taxon>Streptophyta</taxon>
        <taxon>Embryophyta</taxon>
        <taxon>Tracheophyta</taxon>
        <taxon>Spermatophyta</taxon>
        <taxon>Magnoliopsida</taxon>
        <taxon>eudicotyledons</taxon>
        <taxon>Gunneridae</taxon>
        <taxon>Pentapetalae</taxon>
        <taxon>rosids</taxon>
        <taxon>fabids</taxon>
        <taxon>Malpighiales</taxon>
        <taxon>Salicaceae</taxon>
        <taxon>Saliceae</taxon>
        <taxon>Populus</taxon>
    </lineage>
</organism>
<evidence type="ECO:0000256" key="2">
    <source>
        <dbReference type="SAM" id="MobiDB-lite"/>
    </source>
</evidence>
<feature type="compositionally biased region" description="Basic and acidic residues" evidence="2">
    <location>
        <begin position="55"/>
        <end position="85"/>
    </location>
</feature>
<reference evidence="3" key="1">
    <citation type="journal article" date="2023" name="Mol. Ecol. Resour.">
        <title>Chromosome-level genome assembly of a triploid poplar Populus alba 'Berolinensis'.</title>
        <authorList>
            <person name="Chen S."/>
            <person name="Yu Y."/>
            <person name="Wang X."/>
            <person name="Wang S."/>
            <person name="Zhang T."/>
            <person name="Zhou Y."/>
            <person name="He R."/>
            <person name="Meng N."/>
            <person name="Wang Y."/>
            <person name="Liu W."/>
            <person name="Liu Z."/>
            <person name="Liu J."/>
            <person name="Guo Q."/>
            <person name="Huang H."/>
            <person name="Sederoff R.R."/>
            <person name="Wang G."/>
            <person name="Qu G."/>
            <person name="Chen S."/>
        </authorList>
    </citation>
    <scope>NUCLEOTIDE SEQUENCE</scope>
    <source>
        <strain evidence="3">SC-2020</strain>
    </source>
</reference>
<feature type="coiled-coil region" evidence="1">
    <location>
        <begin position="443"/>
        <end position="504"/>
    </location>
</feature>
<feature type="compositionally biased region" description="Basic and acidic residues" evidence="2">
    <location>
        <begin position="544"/>
        <end position="559"/>
    </location>
</feature>
<dbReference type="Proteomes" id="UP001164929">
    <property type="component" value="Chromosome 14"/>
</dbReference>
<name>A0AAD6LRD9_9ROSI</name>